<dbReference type="PROSITE" id="PS50234">
    <property type="entry name" value="VWFA"/>
    <property type="match status" value="1"/>
</dbReference>
<keyword evidence="2 5" id="KW-0812">Transmembrane</keyword>
<evidence type="ECO:0000256" key="2">
    <source>
        <dbReference type="ARBA" id="ARBA00022692"/>
    </source>
</evidence>
<feature type="transmembrane region" description="Helical" evidence="5">
    <location>
        <begin position="292"/>
        <end position="315"/>
    </location>
</feature>
<reference evidence="7 8" key="1">
    <citation type="submission" date="2019-02" db="EMBL/GenBank/DDBJ databases">
        <title>Sequencing the genomes of 1000 actinobacteria strains.</title>
        <authorList>
            <person name="Klenk H.-P."/>
        </authorList>
    </citation>
    <scope>NUCLEOTIDE SEQUENCE [LARGE SCALE GENOMIC DNA]</scope>
    <source>
        <strain evidence="7 8">DSM 45612</strain>
    </source>
</reference>
<dbReference type="EMBL" id="SHLD01000001">
    <property type="protein sequence ID" value="RZU73596.1"/>
    <property type="molecule type" value="Genomic_DNA"/>
</dbReference>
<evidence type="ECO:0000259" key="6">
    <source>
        <dbReference type="PROSITE" id="PS50234"/>
    </source>
</evidence>
<organism evidence="7 8">
    <name type="scientific">Micromonospora kangleipakensis</name>
    <dbReference type="NCBI Taxonomy" id="1077942"/>
    <lineage>
        <taxon>Bacteria</taxon>
        <taxon>Bacillati</taxon>
        <taxon>Actinomycetota</taxon>
        <taxon>Actinomycetes</taxon>
        <taxon>Micromonosporales</taxon>
        <taxon>Micromonosporaceae</taxon>
        <taxon>Micromonospora</taxon>
    </lineage>
</organism>
<name>A0A4V2GCW4_9ACTN</name>
<evidence type="ECO:0000256" key="1">
    <source>
        <dbReference type="ARBA" id="ARBA00022475"/>
    </source>
</evidence>
<keyword evidence="3 5" id="KW-1133">Transmembrane helix</keyword>
<accession>A0A4V2GCW4</accession>
<dbReference type="SMART" id="SM00327">
    <property type="entry name" value="VWA"/>
    <property type="match status" value="1"/>
</dbReference>
<comment type="caution">
    <text evidence="7">The sequence shown here is derived from an EMBL/GenBank/DDBJ whole genome shotgun (WGS) entry which is preliminary data.</text>
</comment>
<dbReference type="PANTHER" id="PTHR22550:SF5">
    <property type="entry name" value="LEUCINE ZIPPER PROTEIN 4"/>
    <property type="match status" value="1"/>
</dbReference>
<dbReference type="AlphaFoldDB" id="A0A4V2GCW4"/>
<dbReference type="RefSeq" id="WP_130332236.1">
    <property type="nucleotide sequence ID" value="NZ_SHLD01000001.1"/>
</dbReference>
<evidence type="ECO:0000256" key="3">
    <source>
        <dbReference type="ARBA" id="ARBA00022989"/>
    </source>
</evidence>
<dbReference type="Gene3D" id="3.40.50.410">
    <property type="entry name" value="von Willebrand factor, type A domain"/>
    <property type="match status" value="1"/>
</dbReference>
<dbReference type="InterPro" id="IPR002035">
    <property type="entry name" value="VWF_A"/>
</dbReference>
<evidence type="ECO:0000256" key="4">
    <source>
        <dbReference type="ARBA" id="ARBA00023136"/>
    </source>
</evidence>
<protein>
    <submittedName>
        <fullName evidence="7">Ca-activated chloride channel family protein</fullName>
    </submittedName>
</protein>
<sequence length="319" mass="33595">MTWESPGRLWLLLGMVGLAAYYLVMQRRRSRYVARYTNLRLLDRVAPHRPGWRRHLPAGLFLMMLALLVLGFARPTAEVRVPKERATVMIAVDVSTSMLSTDVGPNRLSAAKAAAHDFADALPDSFNVGLVAFAGSAAVLIPPGTDRAALHAGIQRLGEGSTGVPGTAIGDAIDTSLQAVKALDAAAAKDPPPARIVLLSDGANTAGLDPMEASTRAVAAKVPVHTIVFGTAEGTVEFGGRAVQVPADGQTLQAVAKQTGGEFHEAATTRELRGVYGSIGTSVGYRTERQDISARFIGCGLLAAMAAATGSMIWFRRVP</sequence>
<dbReference type="PANTHER" id="PTHR22550">
    <property type="entry name" value="SPORE GERMINATION PROTEIN"/>
    <property type="match status" value="1"/>
</dbReference>
<dbReference type="Proteomes" id="UP000294114">
    <property type="component" value="Unassembled WGS sequence"/>
</dbReference>
<feature type="transmembrane region" description="Helical" evidence="5">
    <location>
        <begin position="56"/>
        <end position="73"/>
    </location>
</feature>
<feature type="domain" description="VWFA" evidence="6">
    <location>
        <begin position="87"/>
        <end position="279"/>
    </location>
</feature>
<proteinExistence type="predicted"/>
<dbReference type="Pfam" id="PF13519">
    <property type="entry name" value="VWA_2"/>
    <property type="match status" value="1"/>
</dbReference>
<dbReference type="OrthoDB" id="8882959at2"/>
<dbReference type="Pfam" id="PF07584">
    <property type="entry name" value="BatA"/>
    <property type="match status" value="1"/>
</dbReference>
<evidence type="ECO:0000256" key="5">
    <source>
        <dbReference type="SAM" id="Phobius"/>
    </source>
</evidence>
<dbReference type="SUPFAM" id="SSF53300">
    <property type="entry name" value="vWA-like"/>
    <property type="match status" value="1"/>
</dbReference>
<dbReference type="InterPro" id="IPR036465">
    <property type="entry name" value="vWFA_dom_sf"/>
</dbReference>
<dbReference type="InterPro" id="IPR024163">
    <property type="entry name" value="Aerotolerance_reg_N"/>
</dbReference>
<keyword evidence="8" id="KW-1185">Reference proteome</keyword>
<keyword evidence="1" id="KW-1003">Cell membrane</keyword>
<gene>
    <name evidence="7" type="ORF">EV384_2009</name>
</gene>
<dbReference type="InterPro" id="IPR050768">
    <property type="entry name" value="UPF0353/GerABKA_families"/>
</dbReference>
<evidence type="ECO:0000313" key="8">
    <source>
        <dbReference type="Proteomes" id="UP000294114"/>
    </source>
</evidence>
<evidence type="ECO:0000313" key="7">
    <source>
        <dbReference type="EMBL" id="RZU73596.1"/>
    </source>
</evidence>
<feature type="transmembrane region" description="Helical" evidence="5">
    <location>
        <begin position="6"/>
        <end position="25"/>
    </location>
</feature>
<keyword evidence="4 5" id="KW-0472">Membrane</keyword>